<dbReference type="Gene3D" id="3.30.1220.10">
    <property type="entry name" value="CobW-like, C-terminal domain"/>
    <property type="match status" value="1"/>
</dbReference>
<dbReference type="InterPro" id="IPR011629">
    <property type="entry name" value="CobW-like_C"/>
</dbReference>
<dbReference type="Proteomes" id="UP000823914">
    <property type="component" value="Unassembled WGS sequence"/>
</dbReference>
<feature type="domain" description="CobW C-terminal" evidence="8">
    <location>
        <begin position="320"/>
        <end position="435"/>
    </location>
</feature>
<feature type="region of interest" description="Disordered" evidence="7">
    <location>
        <begin position="247"/>
        <end position="288"/>
    </location>
</feature>
<name>A0A9E2NZK4_9SPIR</name>
<keyword evidence="2" id="KW-0378">Hydrolase</keyword>
<evidence type="ECO:0000256" key="3">
    <source>
        <dbReference type="ARBA" id="ARBA00023186"/>
    </source>
</evidence>
<comment type="catalytic activity">
    <reaction evidence="6">
        <text>GTP + H2O = GDP + phosphate + H(+)</text>
        <dbReference type="Rhea" id="RHEA:19669"/>
        <dbReference type="ChEBI" id="CHEBI:15377"/>
        <dbReference type="ChEBI" id="CHEBI:15378"/>
        <dbReference type="ChEBI" id="CHEBI:37565"/>
        <dbReference type="ChEBI" id="CHEBI:43474"/>
        <dbReference type="ChEBI" id="CHEBI:58189"/>
    </reaction>
    <physiologicalReaction direction="left-to-right" evidence="6">
        <dbReference type="Rhea" id="RHEA:19670"/>
    </physiologicalReaction>
</comment>
<dbReference type="InterPro" id="IPR027417">
    <property type="entry name" value="P-loop_NTPase"/>
</dbReference>
<keyword evidence="1" id="KW-0547">Nucleotide-binding</keyword>
<evidence type="ECO:0000313" key="9">
    <source>
        <dbReference type="EMBL" id="MBU3850159.1"/>
    </source>
</evidence>
<evidence type="ECO:0000256" key="7">
    <source>
        <dbReference type="SAM" id="MobiDB-lite"/>
    </source>
</evidence>
<organism evidence="9 10">
    <name type="scientific">Candidatus Treponema excrementipullorum</name>
    <dbReference type="NCBI Taxonomy" id="2838768"/>
    <lineage>
        <taxon>Bacteria</taxon>
        <taxon>Pseudomonadati</taxon>
        <taxon>Spirochaetota</taxon>
        <taxon>Spirochaetia</taxon>
        <taxon>Spirochaetales</taxon>
        <taxon>Treponemataceae</taxon>
        <taxon>Treponema</taxon>
    </lineage>
</organism>
<dbReference type="Pfam" id="PF07683">
    <property type="entry name" value="CobW_C"/>
    <property type="match status" value="1"/>
</dbReference>
<dbReference type="Pfam" id="PF02492">
    <property type="entry name" value="cobW"/>
    <property type="match status" value="1"/>
</dbReference>
<dbReference type="PANTHER" id="PTHR43603:SF1">
    <property type="entry name" value="ZINC-REGULATED GTPASE METALLOPROTEIN ACTIVATOR 1"/>
    <property type="match status" value="1"/>
</dbReference>
<comment type="similarity">
    <text evidence="4">Belongs to the SIMIBI class G3E GTPase family. ZNG1 subfamily.</text>
</comment>
<comment type="function">
    <text evidence="5">Zinc chaperone that directly transfers zinc cofactor to target proteins, thereby activating them. Zinc is transferred from the CXCC motif in the GTPase domain to the zinc binding site in target proteins in a process requiring GTP hydrolysis.</text>
</comment>
<reference evidence="9" key="2">
    <citation type="submission" date="2021-04" db="EMBL/GenBank/DDBJ databases">
        <authorList>
            <person name="Gilroy R."/>
        </authorList>
    </citation>
    <scope>NUCLEOTIDE SEQUENCE</scope>
    <source>
        <strain evidence="9">Gambia15-2214</strain>
    </source>
</reference>
<dbReference type="Gene3D" id="3.40.50.300">
    <property type="entry name" value="P-loop containing nucleotide triphosphate hydrolases"/>
    <property type="match status" value="1"/>
</dbReference>
<evidence type="ECO:0000313" key="10">
    <source>
        <dbReference type="Proteomes" id="UP000823914"/>
    </source>
</evidence>
<evidence type="ECO:0000259" key="8">
    <source>
        <dbReference type="SMART" id="SM00833"/>
    </source>
</evidence>
<dbReference type="PANTHER" id="PTHR43603">
    <property type="entry name" value="COBW DOMAIN-CONTAINING PROTEIN DDB_G0274527"/>
    <property type="match status" value="1"/>
</dbReference>
<dbReference type="EMBL" id="JAHLFV010000150">
    <property type="protein sequence ID" value="MBU3850159.1"/>
    <property type="molecule type" value="Genomic_DNA"/>
</dbReference>
<evidence type="ECO:0000256" key="1">
    <source>
        <dbReference type="ARBA" id="ARBA00022741"/>
    </source>
</evidence>
<comment type="caution">
    <text evidence="9">The sequence shown here is derived from an EMBL/GenBank/DDBJ whole genome shotgun (WGS) entry which is preliminary data.</text>
</comment>
<evidence type="ECO:0000256" key="4">
    <source>
        <dbReference type="ARBA" id="ARBA00034320"/>
    </source>
</evidence>
<sequence>MKNTLIPITLLTGYLGAGKTTLLNYILNNQTEYKVAVIVNDIGEVNIDASMIAKGASIIEEDKDSIVPLQNGCICCSLKTDLMDQIVSLTKQNRFDYILIEASGICEPQPIAETIEILSGATGDPDIPAVAKLDTIAAVVDAARLVTEFGGGNSLLKKDLDDHDIEALIIQQIEFCNVIIINKTDLVSPEELEQVKKVVRILQPHAKIIETQKAKVDLSEVLGTNSFDIEEVFGSAGWIDVLNDFEKGDHESGHESGHESESNCDHDHEHHHSHDHEHEHSHEHDPDCPCHHHPEEEAHGHCSCGHHHEPGHSHTEEFGISTFVYYRRKPFDRIKLDEFASNWPATVIRTKGVMWLSDDNLSAYVLEQAGRQINAGYSGDWMATGTKKQIEQAKKEDPEFAKNWDETVGDRMIKLVFIGKDMNKEKIIADLDACLVEPKLK</sequence>
<dbReference type="InterPro" id="IPR036627">
    <property type="entry name" value="CobW-likC_sf"/>
</dbReference>
<protein>
    <submittedName>
        <fullName evidence="9">GTP-binding protein</fullName>
    </submittedName>
</protein>
<accession>A0A9E2NZK4</accession>
<evidence type="ECO:0000256" key="5">
    <source>
        <dbReference type="ARBA" id="ARBA00045658"/>
    </source>
</evidence>
<dbReference type="GO" id="GO:0016787">
    <property type="term" value="F:hydrolase activity"/>
    <property type="evidence" value="ECO:0007669"/>
    <property type="project" value="UniProtKB-KW"/>
</dbReference>
<dbReference type="InterPro" id="IPR003495">
    <property type="entry name" value="CobW/HypB/UreG_nucleotide-bd"/>
</dbReference>
<dbReference type="GO" id="GO:0000166">
    <property type="term" value="F:nucleotide binding"/>
    <property type="evidence" value="ECO:0007669"/>
    <property type="project" value="UniProtKB-KW"/>
</dbReference>
<dbReference type="SUPFAM" id="SSF90002">
    <property type="entry name" value="Hypothetical protein YjiA, C-terminal domain"/>
    <property type="match status" value="1"/>
</dbReference>
<gene>
    <name evidence="9" type="ORF">IAA16_06295</name>
</gene>
<keyword evidence="3" id="KW-0143">Chaperone</keyword>
<dbReference type="SUPFAM" id="SSF52540">
    <property type="entry name" value="P-loop containing nucleoside triphosphate hydrolases"/>
    <property type="match status" value="1"/>
</dbReference>
<dbReference type="SMART" id="SM00833">
    <property type="entry name" value="CobW_C"/>
    <property type="match status" value="1"/>
</dbReference>
<dbReference type="AlphaFoldDB" id="A0A9E2NZK4"/>
<evidence type="ECO:0000256" key="6">
    <source>
        <dbReference type="ARBA" id="ARBA00049117"/>
    </source>
</evidence>
<dbReference type="InterPro" id="IPR051927">
    <property type="entry name" value="Zn_Chap_cDPG_Synth"/>
</dbReference>
<reference evidence="9" key="1">
    <citation type="journal article" date="2021" name="PeerJ">
        <title>Extensive microbial diversity within the chicken gut microbiome revealed by metagenomics and culture.</title>
        <authorList>
            <person name="Gilroy R."/>
            <person name="Ravi A."/>
            <person name="Getino M."/>
            <person name="Pursley I."/>
            <person name="Horton D.L."/>
            <person name="Alikhan N.F."/>
            <person name="Baker D."/>
            <person name="Gharbi K."/>
            <person name="Hall N."/>
            <person name="Watson M."/>
            <person name="Adriaenssens E.M."/>
            <person name="Foster-Nyarko E."/>
            <person name="Jarju S."/>
            <person name="Secka A."/>
            <person name="Antonio M."/>
            <person name="Oren A."/>
            <person name="Chaudhuri R.R."/>
            <person name="La Ragione R."/>
            <person name="Hildebrand F."/>
            <person name="Pallen M.J."/>
        </authorList>
    </citation>
    <scope>NUCLEOTIDE SEQUENCE</scope>
    <source>
        <strain evidence="9">Gambia15-2214</strain>
    </source>
</reference>
<proteinExistence type="inferred from homology"/>
<evidence type="ECO:0000256" key="2">
    <source>
        <dbReference type="ARBA" id="ARBA00022801"/>
    </source>
</evidence>
<dbReference type="CDD" id="cd03112">
    <property type="entry name" value="CobW-like"/>
    <property type="match status" value="1"/>
</dbReference>